<dbReference type="InterPro" id="IPR046529">
    <property type="entry name" value="DUF6594"/>
</dbReference>
<keyword evidence="1" id="KW-0472">Membrane</keyword>
<keyword evidence="1" id="KW-1133">Transmembrane helix</keyword>
<evidence type="ECO:0000313" key="4">
    <source>
        <dbReference type="Proteomes" id="UP000676310"/>
    </source>
</evidence>
<dbReference type="OrthoDB" id="5342093at2759"/>
<feature type="domain" description="DUF6594" evidence="2">
    <location>
        <begin position="30"/>
        <end position="260"/>
    </location>
</feature>
<dbReference type="EMBL" id="CAJRGZ010000017">
    <property type="protein sequence ID" value="CAG5156213.1"/>
    <property type="molecule type" value="Genomic_DNA"/>
</dbReference>
<comment type="caution">
    <text evidence="3">The sequence shown here is derived from an EMBL/GenBank/DDBJ whole genome shotgun (WGS) entry which is preliminary data.</text>
</comment>
<feature type="transmembrane region" description="Helical" evidence="1">
    <location>
        <begin position="231"/>
        <end position="252"/>
    </location>
</feature>
<evidence type="ECO:0000313" key="3">
    <source>
        <dbReference type="EMBL" id="CAG5156213.1"/>
    </source>
</evidence>
<keyword evidence="4" id="KW-1185">Reference proteome</keyword>
<evidence type="ECO:0000256" key="1">
    <source>
        <dbReference type="SAM" id="Phobius"/>
    </source>
</evidence>
<dbReference type="PANTHER" id="PTHR34502:SF5">
    <property type="entry name" value="DUF6594 DOMAIN-CONTAINING PROTEIN"/>
    <property type="match status" value="1"/>
</dbReference>
<protein>
    <recommendedName>
        <fullName evidence="2">DUF6594 domain-containing protein</fullName>
    </recommendedName>
</protein>
<proteinExistence type="predicted"/>
<name>A0A8J2I430_9PLEO</name>
<dbReference type="AlphaFoldDB" id="A0A8J2I430"/>
<reference evidence="3" key="1">
    <citation type="submission" date="2021-05" db="EMBL/GenBank/DDBJ databases">
        <authorList>
            <person name="Stam R."/>
        </authorList>
    </citation>
    <scope>NUCLEOTIDE SEQUENCE</scope>
    <source>
        <strain evidence="3">CS162</strain>
    </source>
</reference>
<sequence>MLEKALRATGKDQKNTVPLVRAWEQHPIGYPRLSERISFKPETGIYRRFDGLNARRILYLQAELCILEQDLHLIEKQDKAGTKGKRAVYAVDYKCMLEEADGKQSGQIKLIAEMQRKLNEYNEALIQLSILQKLKAPDRFDLYDIQSFLESKEMGPDHLNGVDAQTWGTTDDPDNHPPDIIAVHPRNVEDKFSRVVSERAIYLFKCGLGLFTKGDRNLGHKIYYDTTVAKITLWISSMIAAMLPIAPILVLIQLESLKAKL</sequence>
<dbReference type="Proteomes" id="UP000676310">
    <property type="component" value="Unassembled WGS sequence"/>
</dbReference>
<gene>
    <name evidence="3" type="ORF">ALTATR162_LOCUS4043</name>
</gene>
<dbReference type="GeneID" id="67015667"/>
<evidence type="ECO:0000259" key="2">
    <source>
        <dbReference type="Pfam" id="PF20237"/>
    </source>
</evidence>
<accession>A0A8J2I430</accession>
<dbReference type="Pfam" id="PF20237">
    <property type="entry name" value="DUF6594"/>
    <property type="match status" value="1"/>
</dbReference>
<keyword evidence="1" id="KW-0812">Transmembrane</keyword>
<dbReference type="PANTHER" id="PTHR34502">
    <property type="entry name" value="DUF6594 DOMAIN-CONTAINING PROTEIN-RELATED"/>
    <property type="match status" value="1"/>
</dbReference>
<organism evidence="3 4">
    <name type="scientific">Alternaria atra</name>
    <dbReference type="NCBI Taxonomy" id="119953"/>
    <lineage>
        <taxon>Eukaryota</taxon>
        <taxon>Fungi</taxon>
        <taxon>Dikarya</taxon>
        <taxon>Ascomycota</taxon>
        <taxon>Pezizomycotina</taxon>
        <taxon>Dothideomycetes</taxon>
        <taxon>Pleosporomycetidae</taxon>
        <taxon>Pleosporales</taxon>
        <taxon>Pleosporineae</taxon>
        <taxon>Pleosporaceae</taxon>
        <taxon>Alternaria</taxon>
        <taxon>Alternaria sect. Ulocladioides</taxon>
    </lineage>
</organism>
<dbReference type="RefSeq" id="XP_043167588.1">
    <property type="nucleotide sequence ID" value="XM_043311653.1"/>
</dbReference>